<evidence type="ECO:0008006" key="4">
    <source>
        <dbReference type="Google" id="ProtNLM"/>
    </source>
</evidence>
<evidence type="ECO:0000313" key="2">
    <source>
        <dbReference type="EMBL" id="CAF1158844.1"/>
    </source>
</evidence>
<feature type="compositionally biased region" description="Basic and acidic residues" evidence="1">
    <location>
        <begin position="54"/>
        <end position="67"/>
    </location>
</feature>
<proteinExistence type="predicted"/>
<evidence type="ECO:0000256" key="1">
    <source>
        <dbReference type="SAM" id="MobiDB-lite"/>
    </source>
</evidence>
<dbReference type="EMBL" id="CAJNOO010001478">
    <property type="protein sequence ID" value="CAF1158844.1"/>
    <property type="molecule type" value="Genomic_DNA"/>
</dbReference>
<name>A0A814T9M8_9BILA</name>
<gene>
    <name evidence="2" type="ORF">RFH988_LOCUS22327</name>
</gene>
<comment type="caution">
    <text evidence="2">The sequence shown here is derived from an EMBL/GenBank/DDBJ whole genome shotgun (WGS) entry which is preliminary data.</text>
</comment>
<feature type="compositionally biased region" description="Low complexity" evidence="1">
    <location>
        <begin position="76"/>
        <end position="85"/>
    </location>
</feature>
<reference evidence="2" key="1">
    <citation type="submission" date="2021-02" db="EMBL/GenBank/DDBJ databases">
        <authorList>
            <person name="Nowell W R."/>
        </authorList>
    </citation>
    <scope>NUCLEOTIDE SEQUENCE</scope>
</reference>
<evidence type="ECO:0000313" key="3">
    <source>
        <dbReference type="Proteomes" id="UP000663882"/>
    </source>
</evidence>
<protein>
    <recommendedName>
        <fullName evidence="4">UBZ4-type domain-containing protein</fullName>
    </recommendedName>
</protein>
<accession>A0A814T9M8</accession>
<dbReference type="AlphaFoldDB" id="A0A814T9M8"/>
<feature type="region of interest" description="Disordered" evidence="1">
    <location>
        <begin position="54"/>
        <end position="101"/>
    </location>
</feature>
<dbReference type="Proteomes" id="UP000663882">
    <property type="component" value="Unassembled WGS sequence"/>
</dbReference>
<organism evidence="2 3">
    <name type="scientific">Rotaria sordida</name>
    <dbReference type="NCBI Taxonomy" id="392033"/>
    <lineage>
        <taxon>Eukaryota</taxon>
        <taxon>Metazoa</taxon>
        <taxon>Spiralia</taxon>
        <taxon>Gnathifera</taxon>
        <taxon>Rotifera</taxon>
        <taxon>Eurotatoria</taxon>
        <taxon>Bdelloidea</taxon>
        <taxon>Philodinida</taxon>
        <taxon>Philodinidae</taxon>
        <taxon>Rotaria</taxon>
    </lineage>
</organism>
<sequence length="177" mass="20225">MESIFSAVTRTNRKIDVAENNKLNMPIINPILFIYDNEHERRCGGKFEKIKEPENYKAKENKKRSTDDITSNKNNQPSASQISSPSKKKKKTTNDIIPSHGTIEHFFKKTNSTSSLTDIKQSEPKKIIDTNSQKLSSTMKSNAATDDENKQNYVKCPTCQTLLPKANLFIHQIRCYK</sequence>